<dbReference type="EMBL" id="CADIKF010000069">
    <property type="protein sequence ID" value="CAB3770243.1"/>
    <property type="molecule type" value="Genomic_DNA"/>
</dbReference>
<dbReference type="AlphaFoldDB" id="A0A6J5EVM0"/>
<reference evidence="1 2" key="1">
    <citation type="submission" date="2020-04" db="EMBL/GenBank/DDBJ databases">
        <authorList>
            <person name="De Canck E."/>
        </authorList>
    </citation>
    <scope>NUCLEOTIDE SEQUENCE [LARGE SCALE GENOMIC DNA]</scope>
    <source>
        <strain evidence="1 2">LMG 29739</strain>
    </source>
</reference>
<keyword evidence="2" id="KW-1185">Reference proteome</keyword>
<dbReference type="Proteomes" id="UP000494329">
    <property type="component" value="Unassembled WGS sequence"/>
</dbReference>
<evidence type="ECO:0000313" key="2">
    <source>
        <dbReference type="Proteomes" id="UP000494329"/>
    </source>
</evidence>
<name>A0A6J5EVM0_9BURK</name>
<organism evidence="1 2">
    <name type="scientific">Paraburkholderia solisilvae</name>
    <dbReference type="NCBI Taxonomy" id="624376"/>
    <lineage>
        <taxon>Bacteria</taxon>
        <taxon>Pseudomonadati</taxon>
        <taxon>Pseudomonadota</taxon>
        <taxon>Betaproteobacteria</taxon>
        <taxon>Burkholderiales</taxon>
        <taxon>Burkholderiaceae</taxon>
        <taxon>Paraburkholderia</taxon>
    </lineage>
</organism>
<evidence type="ECO:0000313" key="1">
    <source>
        <dbReference type="EMBL" id="CAB3770243.1"/>
    </source>
</evidence>
<protein>
    <submittedName>
        <fullName evidence="1">Uncharacterized protein</fullName>
    </submittedName>
</protein>
<sequence>MERHYRKVIHEDGAFDATRFSAFVELQKPAVKQAILKAGYTLDDFAKWVDQRLIDPLNTVRLLPRILPNIQARKVFLEDGAKEAAKLFDVPASASTQALSLEELSRALAQKINQMSWKDLERLKENPAHPIAENLFELKETVDDICQKIRDEGA</sequence>
<proteinExistence type="predicted"/>
<gene>
    <name evidence="1" type="ORF">LMG29739_05742</name>
</gene>
<accession>A0A6J5EVM0</accession>